<gene>
    <name evidence="3" type="ORF">GGI25_004478</name>
</gene>
<dbReference type="SMART" id="SM00516">
    <property type="entry name" value="SEC14"/>
    <property type="match status" value="1"/>
</dbReference>
<dbReference type="Gene3D" id="3.40.525.10">
    <property type="entry name" value="CRAL-TRIO lipid binding domain"/>
    <property type="match status" value="1"/>
</dbReference>
<feature type="region of interest" description="Disordered" evidence="1">
    <location>
        <begin position="46"/>
        <end position="87"/>
    </location>
</feature>
<dbReference type="SMART" id="SM01100">
    <property type="entry name" value="CRAL_TRIO_N"/>
    <property type="match status" value="1"/>
</dbReference>
<protein>
    <recommendedName>
        <fullName evidence="2">CRAL-TRIO domain-containing protein</fullName>
    </recommendedName>
</protein>
<dbReference type="SUPFAM" id="SSF46938">
    <property type="entry name" value="CRAL/TRIO N-terminal domain"/>
    <property type="match status" value="1"/>
</dbReference>
<dbReference type="Pfam" id="PF03765">
    <property type="entry name" value="CRAL_TRIO_N"/>
    <property type="match status" value="1"/>
</dbReference>
<reference evidence="3" key="1">
    <citation type="submission" date="2022-07" db="EMBL/GenBank/DDBJ databases">
        <title>Phylogenomic reconstructions and comparative analyses of Kickxellomycotina fungi.</title>
        <authorList>
            <person name="Reynolds N.K."/>
            <person name="Stajich J.E."/>
            <person name="Barry K."/>
            <person name="Grigoriev I.V."/>
            <person name="Crous P."/>
            <person name="Smith M.E."/>
        </authorList>
    </citation>
    <scope>NUCLEOTIDE SEQUENCE</scope>
    <source>
        <strain evidence="3">NRRL 3115</strain>
    </source>
</reference>
<dbReference type="PANTHER" id="PTHR46590:SF1">
    <property type="entry name" value="PHOSPHATIDYLINOSITOL TRANSFER PROTEIN CSR1"/>
    <property type="match status" value="1"/>
</dbReference>
<accession>A0A9W8G614</accession>
<dbReference type="EMBL" id="JANBTW010000061">
    <property type="protein sequence ID" value="KAJ2673993.1"/>
    <property type="molecule type" value="Genomic_DNA"/>
</dbReference>
<dbReference type="InterPro" id="IPR011074">
    <property type="entry name" value="CRAL/TRIO_N_dom"/>
</dbReference>
<dbReference type="OrthoDB" id="43460at2759"/>
<feature type="domain" description="CRAL-TRIO" evidence="2">
    <location>
        <begin position="198"/>
        <end position="355"/>
    </location>
</feature>
<dbReference type="CDD" id="cd00170">
    <property type="entry name" value="SEC14"/>
    <property type="match status" value="1"/>
</dbReference>
<dbReference type="InterPro" id="IPR036865">
    <property type="entry name" value="CRAL-TRIO_dom_sf"/>
</dbReference>
<evidence type="ECO:0000313" key="4">
    <source>
        <dbReference type="Proteomes" id="UP001151518"/>
    </source>
</evidence>
<dbReference type="SUPFAM" id="SSF52087">
    <property type="entry name" value="CRAL/TRIO domain"/>
    <property type="match status" value="1"/>
</dbReference>
<dbReference type="PANTHER" id="PTHR46590">
    <property type="entry name" value="PHOSPHATIDYLINOSITOL TRANSFER PROTEIN CSR1-RELATED"/>
    <property type="match status" value="1"/>
</dbReference>
<dbReference type="PRINTS" id="PR00180">
    <property type="entry name" value="CRETINALDHBP"/>
</dbReference>
<organism evidence="3 4">
    <name type="scientific">Coemansia spiralis</name>
    <dbReference type="NCBI Taxonomy" id="417178"/>
    <lineage>
        <taxon>Eukaryota</taxon>
        <taxon>Fungi</taxon>
        <taxon>Fungi incertae sedis</taxon>
        <taxon>Zoopagomycota</taxon>
        <taxon>Kickxellomycotina</taxon>
        <taxon>Kickxellomycetes</taxon>
        <taxon>Kickxellales</taxon>
        <taxon>Kickxellaceae</taxon>
        <taxon>Coemansia</taxon>
    </lineage>
</organism>
<dbReference type="InterPro" id="IPR052432">
    <property type="entry name" value="PITP/CRAL-TRIO"/>
</dbReference>
<dbReference type="InterPro" id="IPR036273">
    <property type="entry name" value="CRAL/TRIO_N_dom_sf"/>
</dbReference>
<evidence type="ECO:0000259" key="2">
    <source>
        <dbReference type="PROSITE" id="PS50191"/>
    </source>
</evidence>
<evidence type="ECO:0000313" key="3">
    <source>
        <dbReference type="EMBL" id="KAJ2673993.1"/>
    </source>
</evidence>
<dbReference type="PROSITE" id="PS50191">
    <property type="entry name" value="CRAL_TRIO"/>
    <property type="match status" value="1"/>
</dbReference>
<name>A0A9W8G614_9FUNG</name>
<comment type="caution">
    <text evidence="3">The sequence shown here is derived from an EMBL/GenBank/DDBJ whole genome shotgun (WGS) entry which is preliminary data.</text>
</comment>
<dbReference type="InterPro" id="IPR001251">
    <property type="entry name" value="CRAL-TRIO_dom"/>
</dbReference>
<evidence type="ECO:0000256" key="1">
    <source>
        <dbReference type="SAM" id="MobiDB-lite"/>
    </source>
</evidence>
<dbReference type="AlphaFoldDB" id="A0A9W8G614"/>
<dbReference type="Proteomes" id="UP001151518">
    <property type="component" value="Unassembled WGS sequence"/>
</dbReference>
<proteinExistence type="predicted"/>
<dbReference type="Pfam" id="PF00650">
    <property type="entry name" value="CRAL_TRIO"/>
    <property type="match status" value="1"/>
</dbReference>
<sequence length="453" mass="51068">MSNLVLEQYETGKLNLKGTLGNLTSEETALLQKLWRRLFGSFEKPTHGISATTAPSPAPSVKRSSRPRADASSRAATPQPEPSASTYSGLSGWFGLSSKSKSEVELADSNPTPYNEIVGQVADESSLPPTFAAESRPTTIRDAFWAAVQGDHPDVLLLRFLRARKWKVDDALDMLLACLRWRLDEEIDWLVWVGESELNYALMQSGIGAIHKMDRLGQPILYIPVRLNDPRAQPADQMVEYTIYLMEVSRILLHPPVEKVCLVFDTTDMSISNMDWTFFKTFLHYLEHYYPECLGLVLIYNASWVFNSLWKLIRPLLDPVVASKVQFVNSAAELQKFIDPENLPVEYGGNDAFKYKYVLPQPDENKAMFDEDGRKHAAEARSEACNEFEAVTRRWVGIDSAAEDLAKDLDNSSRQKAADALVEASKGLDKYVRARTLYHRTRAIDDKGRFHGN</sequence>